<reference evidence="7 8" key="1">
    <citation type="submission" date="2024-03" db="EMBL/GenBank/DDBJ databases">
        <authorList>
            <person name="Jo J.-H."/>
        </authorList>
    </citation>
    <scope>NUCLEOTIDE SEQUENCE [LARGE SCALE GENOMIC DNA]</scope>
    <source>
        <strain evidence="7 8">PS1R-30</strain>
    </source>
</reference>
<dbReference type="EMBL" id="JBBHJZ010000001">
    <property type="protein sequence ID" value="MEJ5975339.1"/>
    <property type="molecule type" value="Genomic_DNA"/>
</dbReference>
<feature type="domain" description="Rieske" evidence="6">
    <location>
        <begin position="9"/>
        <end position="111"/>
    </location>
</feature>
<evidence type="ECO:0000256" key="3">
    <source>
        <dbReference type="ARBA" id="ARBA00023002"/>
    </source>
</evidence>
<dbReference type="PANTHER" id="PTHR21266:SF60">
    <property type="entry name" value="3-KETOSTEROID-9-ALPHA-MONOOXYGENASE, OXYGENASE COMPONENT"/>
    <property type="match status" value="1"/>
</dbReference>
<dbReference type="Pfam" id="PF00355">
    <property type="entry name" value="Rieske"/>
    <property type="match status" value="1"/>
</dbReference>
<dbReference type="Gene3D" id="2.102.10.10">
    <property type="entry name" value="Rieske [2Fe-2S] iron-sulphur domain"/>
    <property type="match status" value="1"/>
</dbReference>
<dbReference type="SUPFAM" id="SSF55961">
    <property type="entry name" value="Bet v1-like"/>
    <property type="match status" value="1"/>
</dbReference>
<dbReference type="InterPro" id="IPR044043">
    <property type="entry name" value="VanA_C_cat"/>
</dbReference>
<evidence type="ECO:0000256" key="4">
    <source>
        <dbReference type="ARBA" id="ARBA00023004"/>
    </source>
</evidence>
<keyword evidence="7" id="KW-0223">Dioxygenase</keyword>
<dbReference type="Gene3D" id="3.90.380.10">
    <property type="entry name" value="Naphthalene 1,2-dioxygenase Alpha Subunit, Chain A, domain 1"/>
    <property type="match status" value="1"/>
</dbReference>
<organism evidence="7 8">
    <name type="scientific">Novosphingobium anseongense</name>
    <dbReference type="NCBI Taxonomy" id="3133436"/>
    <lineage>
        <taxon>Bacteria</taxon>
        <taxon>Pseudomonadati</taxon>
        <taxon>Pseudomonadota</taxon>
        <taxon>Alphaproteobacteria</taxon>
        <taxon>Sphingomonadales</taxon>
        <taxon>Sphingomonadaceae</taxon>
        <taxon>Novosphingobium</taxon>
    </lineage>
</organism>
<dbReference type="GO" id="GO:0051213">
    <property type="term" value="F:dioxygenase activity"/>
    <property type="evidence" value="ECO:0007669"/>
    <property type="project" value="UniProtKB-KW"/>
</dbReference>
<dbReference type="PANTHER" id="PTHR21266">
    <property type="entry name" value="IRON-SULFUR DOMAIN CONTAINING PROTEIN"/>
    <property type="match status" value="1"/>
</dbReference>
<keyword evidence="3" id="KW-0560">Oxidoreductase</keyword>
<dbReference type="Pfam" id="PF19112">
    <property type="entry name" value="VanA_C"/>
    <property type="match status" value="1"/>
</dbReference>
<gene>
    <name evidence="7" type="ORF">WG901_01725</name>
</gene>
<dbReference type="CDD" id="cd08878">
    <property type="entry name" value="RHO_alpha_C_DMO-like"/>
    <property type="match status" value="1"/>
</dbReference>
<keyword evidence="2" id="KW-0479">Metal-binding</keyword>
<dbReference type="SUPFAM" id="SSF50022">
    <property type="entry name" value="ISP domain"/>
    <property type="match status" value="1"/>
</dbReference>
<comment type="caution">
    <text evidence="7">The sequence shown here is derived from an EMBL/GenBank/DDBJ whole genome shotgun (WGS) entry which is preliminary data.</text>
</comment>
<evidence type="ECO:0000256" key="2">
    <source>
        <dbReference type="ARBA" id="ARBA00022723"/>
    </source>
</evidence>
<dbReference type="InterPro" id="IPR017941">
    <property type="entry name" value="Rieske_2Fe-2S"/>
</dbReference>
<evidence type="ECO:0000313" key="7">
    <source>
        <dbReference type="EMBL" id="MEJ5975339.1"/>
    </source>
</evidence>
<dbReference type="InterPro" id="IPR050584">
    <property type="entry name" value="Cholesterol_7-desaturase"/>
</dbReference>
<keyword evidence="1" id="KW-0001">2Fe-2S</keyword>
<evidence type="ECO:0000256" key="1">
    <source>
        <dbReference type="ARBA" id="ARBA00022714"/>
    </source>
</evidence>
<keyword evidence="4" id="KW-0408">Iron</keyword>
<dbReference type="Proteomes" id="UP001361239">
    <property type="component" value="Unassembled WGS sequence"/>
</dbReference>
<keyword evidence="8" id="KW-1185">Reference proteome</keyword>
<dbReference type="InterPro" id="IPR036922">
    <property type="entry name" value="Rieske_2Fe-2S_sf"/>
</dbReference>
<evidence type="ECO:0000259" key="6">
    <source>
        <dbReference type="PROSITE" id="PS51296"/>
    </source>
</evidence>
<proteinExistence type="predicted"/>
<evidence type="ECO:0000256" key="5">
    <source>
        <dbReference type="ARBA" id="ARBA00023014"/>
    </source>
</evidence>
<protein>
    <submittedName>
        <fullName evidence="7">Aromatic ring-hydroxylating dioxygenase subunit alpha</fullName>
    </submittedName>
</protein>
<keyword evidence="5" id="KW-0411">Iron-sulfur</keyword>
<sequence length="347" mass="38795">MTTWLTNAWYVAGWDAEVDSAPLARTICGVPMLFYRKLDRSVVAMRDACPHRLLPLSLGFREGDSIRCKYHGLKLGPDGAAEEMPIKTDPVNRKVCAQTYVVHERHRFVWVWVGEAEKADPALIPDLWPCSAEGWVFDGGHYPVAADYRLMIDNLMDLTHETYVHDGSIGQQEIVEAPLETQVIGDRAYVRRWMPGIEAPPFWRGALKRDGLVDRWQICEFLLPSAVMIDVGVALVGAGASLESHDQGVRGMVVDFMTPETETTHHYFWGMARNFDLADPGFTARFKRQQGGVFEEDREILEAQQKAIQANPDLKLSAYRIDEGGVRARQIIARAIKAGGQSAEAAA</sequence>
<evidence type="ECO:0000313" key="8">
    <source>
        <dbReference type="Proteomes" id="UP001361239"/>
    </source>
</evidence>
<name>A0ABU8RQX0_9SPHN</name>
<accession>A0ABU8RQX0</accession>
<dbReference type="RefSeq" id="WP_339585297.1">
    <property type="nucleotide sequence ID" value="NZ_JBBHJZ010000001.1"/>
</dbReference>
<dbReference type="PROSITE" id="PS51296">
    <property type="entry name" value="RIESKE"/>
    <property type="match status" value="1"/>
</dbReference>